<dbReference type="PANTHER" id="PTHR15503:SF42">
    <property type="entry name" value="ZINC FINGER, CCHC-TYPE, RETROTRANSPOSON GAG DOMAIN, ASPARTIC PEPTIDASE DOMAIN PROTEIN-RELATED"/>
    <property type="match status" value="1"/>
</dbReference>
<gene>
    <name evidence="1" type="ORF">OSB04_032105</name>
</gene>
<protein>
    <submittedName>
        <fullName evidence="1">Uncharacterized protein</fullName>
    </submittedName>
</protein>
<proteinExistence type="predicted"/>
<dbReference type="SUPFAM" id="SSF56672">
    <property type="entry name" value="DNA/RNA polymerases"/>
    <property type="match status" value="1"/>
</dbReference>
<name>A0AA38VY82_9ASTR</name>
<keyword evidence="2" id="KW-1185">Reference proteome</keyword>
<dbReference type="InterPro" id="IPR032567">
    <property type="entry name" value="RTL1-rel"/>
</dbReference>
<dbReference type="AlphaFoldDB" id="A0AA38VY82"/>
<dbReference type="Proteomes" id="UP001172457">
    <property type="component" value="Chromosome 8"/>
</dbReference>
<dbReference type="PANTHER" id="PTHR15503">
    <property type="entry name" value="LDOC1 RELATED"/>
    <property type="match status" value="1"/>
</dbReference>
<dbReference type="Pfam" id="PF08284">
    <property type="entry name" value="RVP_2"/>
    <property type="match status" value="1"/>
</dbReference>
<comment type="caution">
    <text evidence="1">The sequence shown here is derived from an EMBL/GenBank/DDBJ whole genome shotgun (WGS) entry which is preliminary data.</text>
</comment>
<dbReference type="EMBL" id="JARYMX010000008">
    <property type="protein sequence ID" value="KAJ9539372.1"/>
    <property type="molecule type" value="Genomic_DNA"/>
</dbReference>
<organism evidence="1 2">
    <name type="scientific">Centaurea solstitialis</name>
    <name type="common">yellow star-thistle</name>
    <dbReference type="NCBI Taxonomy" id="347529"/>
    <lineage>
        <taxon>Eukaryota</taxon>
        <taxon>Viridiplantae</taxon>
        <taxon>Streptophyta</taxon>
        <taxon>Embryophyta</taxon>
        <taxon>Tracheophyta</taxon>
        <taxon>Spermatophyta</taxon>
        <taxon>Magnoliopsida</taxon>
        <taxon>eudicotyledons</taxon>
        <taxon>Gunneridae</taxon>
        <taxon>Pentapetalae</taxon>
        <taxon>asterids</taxon>
        <taxon>campanulids</taxon>
        <taxon>Asterales</taxon>
        <taxon>Asteraceae</taxon>
        <taxon>Carduoideae</taxon>
        <taxon>Cardueae</taxon>
        <taxon>Centaureinae</taxon>
        <taxon>Centaurea</taxon>
    </lineage>
</organism>
<dbReference type="InterPro" id="IPR043502">
    <property type="entry name" value="DNA/RNA_pol_sf"/>
</dbReference>
<accession>A0AA38VY82</accession>
<evidence type="ECO:0000313" key="2">
    <source>
        <dbReference type="Proteomes" id="UP001172457"/>
    </source>
</evidence>
<evidence type="ECO:0000313" key="1">
    <source>
        <dbReference type="EMBL" id="KAJ9539372.1"/>
    </source>
</evidence>
<reference evidence="1" key="1">
    <citation type="submission" date="2023-03" db="EMBL/GenBank/DDBJ databases">
        <title>Chromosome-scale reference genome and RAD-based genetic map of yellow starthistle (Centaurea solstitialis) reveal putative structural variation and QTLs associated with invader traits.</title>
        <authorList>
            <person name="Reatini B."/>
            <person name="Cang F.A."/>
            <person name="Jiang Q."/>
            <person name="Mckibben M.T.W."/>
            <person name="Barker M.S."/>
            <person name="Rieseberg L.H."/>
            <person name="Dlugosch K.M."/>
        </authorList>
    </citation>
    <scope>NUCLEOTIDE SEQUENCE</scope>
    <source>
        <strain evidence="1">CAN-66</strain>
        <tissue evidence="1">Leaf</tissue>
    </source>
</reference>
<dbReference type="Gene3D" id="3.10.10.10">
    <property type="entry name" value="HIV Type 1 Reverse Transcriptase, subunit A, domain 1"/>
    <property type="match status" value="1"/>
</dbReference>
<sequence>MSYEFEQTAITEFRLQITSMLVLSSANSSTSLMCLSHIEFAAEEIREAENVYKEYTVEIYEVEFRVNLIPIPMTEGNEVVGMDWSSRNRANVDSAGQLMVVYGKREQTKMAFCSIAKMGKHLQRGYTDDLACALVNRFEGSTCSRCNSERVLGNYFLGFLADRQVEFGIDLILGSTPVAKTPNCLAPLSSKSYLVSYTSFRRKGSLGRVATLGVRHVRIVKKKDGSHRMCSDYWEFKEVTIEEQYLLSRIGDSLISFRAWRGCNN</sequence>